<dbReference type="SUPFAM" id="SSF55469">
    <property type="entry name" value="FMN-dependent nitroreductase-like"/>
    <property type="match status" value="2"/>
</dbReference>
<dbReference type="Pfam" id="PF00881">
    <property type="entry name" value="Nitroreductase"/>
    <property type="match status" value="1"/>
</dbReference>
<gene>
    <name evidence="2" type="ORF">AB5J50_05855</name>
</gene>
<dbReference type="NCBIfam" id="NF047509">
    <property type="entry name" value="Rv3131_FMN_oxido"/>
    <property type="match status" value="1"/>
</dbReference>
<organism evidence="2">
    <name type="scientific">Streptomyces sp. R35</name>
    <dbReference type="NCBI Taxonomy" id="3238630"/>
    <lineage>
        <taxon>Bacteria</taxon>
        <taxon>Bacillati</taxon>
        <taxon>Actinomycetota</taxon>
        <taxon>Actinomycetes</taxon>
        <taxon>Kitasatosporales</taxon>
        <taxon>Streptomycetaceae</taxon>
        <taxon>Streptomyces</taxon>
    </lineage>
</organism>
<dbReference type="PANTHER" id="PTHR23026:SF123">
    <property type="entry name" value="NAD(P)H NITROREDUCTASE RV3131-RELATED"/>
    <property type="match status" value="1"/>
</dbReference>
<proteinExistence type="predicted"/>
<dbReference type="RefSeq" id="WP_369255535.1">
    <property type="nucleotide sequence ID" value="NZ_CP163440.1"/>
</dbReference>
<protein>
    <submittedName>
        <fullName evidence="2">Nitroreductase family protein</fullName>
    </submittedName>
</protein>
<dbReference type="AlphaFoldDB" id="A0AB39S264"/>
<sequence>MTAVCVRPSHASTYLVRAAITAPSVYNTQPWTFVMEEQDKGIELHADLTRRLPLTDPYGREAVISCGSALFNVRVAMRHLGFSPVVRTFPHPQDSSFLAEVTWGAYGRPSHDEQRMYAALRRRHSVRGPFLARPLPSSLIDELREQARGEGATLHYLDDSTSRRHLAELVRADEDTHRTDPRYVAEQSRWTWQIALPRTDVAPADADVMHPDCTSLVRRDHSALSRMFPAPPRRWSARTGLVAVMSTDRDDRPDWLRAGQALERVLLYAAAHGVMAALHTQPLELPHLRAQVRRTLSMGEFPQMILRLGYPP</sequence>
<evidence type="ECO:0000313" key="2">
    <source>
        <dbReference type="EMBL" id="XDQ60322.1"/>
    </source>
</evidence>
<evidence type="ECO:0000259" key="1">
    <source>
        <dbReference type="Pfam" id="PF00881"/>
    </source>
</evidence>
<dbReference type="GO" id="GO:0016491">
    <property type="term" value="F:oxidoreductase activity"/>
    <property type="evidence" value="ECO:0007669"/>
    <property type="project" value="InterPro"/>
</dbReference>
<dbReference type="Gene3D" id="3.40.109.10">
    <property type="entry name" value="NADH Oxidase"/>
    <property type="match status" value="1"/>
</dbReference>
<dbReference type="InterPro" id="IPR000415">
    <property type="entry name" value="Nitroreductase-like"/>
</dbReference>
<accession>A0AB39S264</accession>
<name>A0AB39S264_9ACTN</name>
<dbReference type="InterPro" id="IPR050627">
    <property type="entry name" value="Nitroreductase/BluB"/>
</dbReference>
<feature type="domain" description="Nitroreductase" evidence="1">
    <location>
        <begin position="120"/>
        <end position="310"/>
    </location>
</feature>
<dbReference type="EMBL" id="CP163440">
    <property type="protein sequence ID" value="XDQ60322.1"/>
    <property type="molecule type" value="Genomic_DNA"/>
</dbReference>
<reference evidence="2" key="1">
    <citation type="submission" date="2024-07" db="EMBL/GenBank/DDBJ databases">
        <authorList>
            <person name="Yu S.T."/>
        </authorList>
    </citation>
    <scope>NUCLEOTIDE SEQUENCE</scope>
    <source>
        <strain evidence="2">R35</strain>
    </source>
</reference>
<dbReference type="PANTHER" id="PTHR23026">
    <property type="entry name" value="NADPH NITROREDUCTASE"/>
    <property type="match status" value="1"/>
</dbReference>
<dbReference type="InterPro" id="IPR029479">
    <property type="entry name" value="Nitroreductase"/>
</dbReference>